<dbReference type="Gene3D" id="2.60.40.10">
    <property type="entry name" value="Immunoglobulins"/>
    <property type="match status" value="2"/>
</dbReference>
<dbReference type="SUPFAM" id="SSF49363">
    <property type="entry name" value="Purple acid phosphatase, N-terminal domain"/>
    <property type="match status" value="1"/>
</dbReference>
<evidence type="ECO:0000313" key="3">
    <source>
        <dbReference type="EMBL" id="VAW32939.1"/>
    </source>
</evidence>
<accession>A0A3B0V7T8</accession>
<name>A0A3B0V7T8_9ZZZZ</name>
<dbReference type="AlphaFoldDB" id="A0A3B0V7T8"/>
<organism evidence="3">
    <name type="scientific">hydrothermal vent metagenome</name>
    <dbReference type="NCBI Taxonomy" id="652676"/>
    <lineage>
        <taxon>unclassified sequences</taxon>
        <taxon>metagenomes</taxon>
        <taxon>ecological metagenomes</taxon>
    </lineage>
</organism>
<dbReference type="PROSITE" id="PS50853">
    <property type="entry name" value="FN3"/>
    <property type="match status" value="2"/>
</dbReference>
<dbReference type="EMBL" id="UOEV01000073">
    <property type="protein sequence ID" value="VAW32939.1"/>
    <property type="molecule type" value="Genomic_DNA"/>
</dbReference>
<feature type="non-terminal residue" evidence="3">
    <location>
        <position position="1"/>
    </location>
</feature>
<evidence type="ECO:0000256" key="1">
    <source>
        <dbReference type="SAM" id="MobiDB-lite"/>
    </source>
</evidence>
<dbReference type="InterPro" id="IPR013783">
    <property type="entry name" value="Ig-like_fold"/>
</dbReference>
<dbReference type="InterPro" id="IPR008963">
    <property type="entry name" value="Purple_acid_Pase-like_N"/>
</dbReference>
<dbReference type="InterPro" id="IPR036116">
    <property type="entry name" value="FN3_sf"/>
</dbReference>
<dbReference type="SUPFAM" id="SSF47090">
    <property type="entry name" value="PGBD-like"/>
    <property type="match status" value="2"/>
</dbReference>
<dbReference type="Pfam" id="PF00041">
    <property type="entry name" value="fn3"/>
    <property type="match status" value="1"/>
</dbReference>
<dbReference type="Gene3D" id="1.10.101.10">
    <property type="entry name" value="PGBD-like superfamily/PGBD"/>
    <property type="match status" value="2"/>
</dbReference>
<proteinExistence type="predicted"/>
<dbReference type="CDD" id="cd00063">
    <property type="entry name" value="FN3"/>
    <property type="match status" value="1"/>
</dbReference>
<feature type="non-terminal residue" evidence="3">
    <location>
        <position position="585"/>
    </location>
</feature>
<dbReference type="InterPro" id="IPR036366">
    <property type="entry name" value="PGBDSf"/>
</dbReference>
<feature type="region of interest" description="Disordered" evidence="1">
    <location>
        <begin position="215"/>
        <end position="238"/>
    </location>
</feature>
<feature type="domain" description="Fibronectin type-III" evidence="2">
    <location>
        <begin position="241"/>
        <end position="340"/>
    </location>
</feature>
<dbReference type="SMART" id="SM00060">
    <property type="entry name" value="FN3"/>
    <property type="match status" value="3"/>
</dbReference>
<gene>
    <name evidence="3" type="ORF">MNBD_CPR01-457</name>
</gene>
<dbReference type="SUPFAM" id="SSF49265">
    <property type="entry name" value="Fibronectin type III"/>
    <property type="match status" value="1"/>
</dbReference>
<dbReference type="InterPro" id="IPR036365">
    <property type="entry name" value="PGBD-like_sf"/>
</dbReference>
<protein>
    <recommendedName>
        <fullName evidence="2">Fibronectin type-III domain-containing protein</fullName>
    </recommendedName>
</protein>
<dbReference type="Gene3D" id="2.60.40.380">
    <property type="entry name" value="Purple acid phosphatase-like, N-terminal"/>
    <property type="match status" value="1"/>
</dbReference>
<reference evidence="3" key="1">
    <citation type="submission" date="2018-06" db="EMBL/GenBank/DDBJ databases">
        <authorList>
            <person name="Zhirakovskaya E."/>
        </authorList>
    </citation>
    <scope>NUCLEOTIDE SEQUENCE</scope>
</reference>
<dbReference type="InterPro" id="IPR002477">
    <property type="entry name" value="Peptidoglycan-bd-like"/>
</dbReference>
<dbReference type="Pfam" id="PF01471">
    <property type="entry name" value="PG_binding_1"/>
    <property type="match status" value="1"/>
</dbReference>
<dbReference type="GO" id="GO:0003993">
    <property type="term" value="F:acid phosphatase activity"/>
    <property type="evidence" value="ECO:0007669"/>
    <property type="project" value="InterPro"/>
</dbReference>
<sequence>AVSSSTHVGQNTVASAVITWKTNKPTTSRVDYGLDTNYANQTTLDTNLTTSHMVNLANLSADGTVYHYRVRSKDSAGNETVSAIDYTFTTPGTTGGDVKKPSTISNLSSSNLTKNSARLTWSAPSDDYDSPKTGQAASYDVRYSAQEITKTNFTNTSVTNKITGEPTPSIAGKSESMTISGLSPDTKYYVAIESKDEAGNTSAISNIISFTTKQETISQTRPTAPSGGGGGGSFVPVDTTPPSQPTLFKATGTDGQIILTWKNPTDSDFVRVVLLRSETKLSTSIPTKTLLASQDSIYEGTGEEYTDAGLDNGKTYYYYISAYDRNHNYSLVKESSTRPKAGKKTLTTKAKQILFTDNLYFGLKNKEVKKLQEILSKNKDIYPEGITSGYYGSLTAKAIQRFQKKYNIVTSGTPETTGYGVVGPKTREKLNEIYSSFTEQPTNTNVNTTSTAKVKRLFLTDNLYFGLKNTEVKKLQEILSKDTKIYPEGIISGYFGHLTSRAVQRFQCAYNIVCEGNPWTTGYGVFGPKTRKVFNSVYESNKSIINGATVNTSVSHTNTSYSKNITTNLYFGVKNRNSEIKLLQE</sequence>
<dbReference type="GO" id="GO:0046872">
    <property type="term" value="F:metal ion binding"/>
    <property type="evidence" value="ECO:0007669"/>
    <property type="project" value="InterPro"/>
</dbReference>
<feature type="domain" description="Fibronectin type-III" evidence="2">
    <location>
        <begin position="103"/>
        <end position="215"/>
    </location>
</feature>
<dbReference type="InterPro" id="IPR003961">
    <property type="entry name" value="FN3_dom"/>
</dbReference>
<evidence type="ECO:0000259" key="2">
    <source>
        <dbReference type="PROSITE" id="PS50853"/>
    </source>
</evidence>